<keyword evidence="1" id="KW-0812">Transmembrane</keyword>
<gene>
    <name evidence="3" type="ORF">BIU88_02880</name>
</gene>
<feature type="transmembrane region" description="Helical" evidence="1">
    <location>
        <begin position="6"/>
        <end position="24"/>
    </location>
</feature>
<sequence>MNNKTGIAVGWIVIVLILIQFIPLNRFDQPSKPPTGIPASVLAVLEAHCYDCHSTQTRWPRSAWIAPLSWHVTGKVRQARKALDFSNFDALPEPARREIEQSASRLAGSADLAKHGAIAGFPPIRMTESERRELAEWATNNNRE</sequence>
<dbReference type="STRING" id="274537.BIU88_02880"/>
<keyword evidence="4" id="KW-1185">Reference proteome</keyword>
<dbReference type="InterPro" id="IPR025992">
    <property type="entry name" value="Haem-bd"/>
</dbReference>
<accession>A0A1D8CWC6</accession>
<dbReference type="EMBL" id="CP017305">
    <property type="protein sequence ID" value="AOS83182.1"/>
    <property type="molecule type" value="Genomic_DNA"/>
</dbReference>
<dbReference type="Proteomes" id="UP000095185">
    <property type="component" value="Chromosome"/>
</dbReference>
<evidence type="ECO:0000313" key="3">
    <source>
        <dbReference type="EMBL" id="AOS83182.1"/>
    </source>
</evidence>
<dbReference type="Pfam" id="PF14376">
    <property type="entry name" value="Haem_bd"/>
    <property type="match status" value="1"/>
</dbReference>
<dbReference type="AlphaFoldDB" id="A0A1D8CWC6"/>
<keyword evidence="1" id="KW-0472">Membrane</keyword>
<dbReference type="OrthoDB" id="196738at2"/>
<evidence type="ECO:0000259" key="2">
    <source>
        <dbReference type="SMART" id="SM01235"/>
    </source>
</evidence>
<dbReference type="KEGG" id="clz:BIU88_02880"/>
<dbReference type="SMART" id="SM01235">
    <property type="entry name" value="Haem_bd"/>
    <property type="match status" value="1"/>
</dbReference>
<keyword evidence="1" id="KW-1133">Transmembrane helix</keyword>
<organism evidence="3 4">
    <name type="scientific">Chlorobaculum limnaeum</name>
    <dbReference type="NCBI Taxonomy" id="274537"/>
    <lineage>
        <taxon>Bacteria</taxon>
        <taxon>Pseudomonadati</taxon>
        <taxon>Chlorobiota</taxon>
        <taxon>Chlorobiia</taxon>
        <taxon>Chlorobiales</taxon>
        <taxon>Chlorobiaceae</taxon>
        <taxon>Chlorobaculum</taxon>
    </lineage>
</organism>
<evidence type="ECO:0000313" key="4">
    <source>
        <dbReference type="Proteomes" id="UP000095185"/>
    </source>
</evidence>
<feature type="domain" description="Haem-binding" evidence="2">
    <location>
        <begin position="13"/>
        <end position="142"/>
    </location>
</feature>
<protein>
    <recommendedName>
        <fullName evidence="2">Haem-binding domain-containing protein</fullName>
    </recommendedName>
</protein>
<name>A0A1D8CWC6_CHLLM</name>
<proteinExistence type="predicted"/>
<reference evidence="3" key="1">
    <citation type="submission" date="2016-09" db="EMBL/GenBank/DDBJ databases">
        <title>Genome sequence of Chlorobaculum limnaeum.</title>
        <authorList>
            <person name="Liu Z."/>
            <person name="Tank M."/>
            <person name="Bryant D.A."/>
        </authorList>
    </citation>
    <scope>NUCLEOTIDE SEQUENCE [LARGE SCALE GENOMIC DNA]</scope>
    <source>
        <strain evidence="3">DSM 1677</strain>
    </source>
</reference>
<evidence type="ECO:0000256" key="1">
    <source>
        <dbReference type="SAM" id="Phobius"/>
    </source>
</evidence>